<dbReference type="FunFam" id="3.40.50.300:FF:000221">
    <property type="entry name" value="Multidrug ABC transporter ATP-binding protein"/>
    <property type="match status" value="1"/>
</dbReference>
<dbReference type="EMBL" id="JACJVN010000019">
    <property type="protein sequence ID" value="MBB6676616.1"/>
    <property type="molecule type" value="Genomic_DNA"/>
</dbReference>
<sequence>MRYSSKYIRKYGLSYIAAFLMVAMEAVADLLQPTLLSRMIDDGVAKLDQSIVLHYGGLMLLVTAAGALAASGRNIVASQVSQRFGSELRSDLYGHIQSLSLGSIDKFDRAGLVTRLTNDVTQLQNFVNGMMRIFAKAPILCIGSLMMAIRLNPSLSTVLIVVVPIVAVLIFFNLKIGFPLFLRVQRAMDRLNGIMREYLSGVRVVKAFNRFTSESEKFAGVNDEYRLSSMRAMRRMAVFNPAILLTVNFGIVAVLWIGALRVDGGQMQVGHIVAFVNYMTQILFSLMMISMVFNMLVRAKASYSRIGEVMAAESTMTWTEGVSLPAGSEGRIDFDRVSFSYHGEDGAPVLKDISLTILPGQTVGIIGSTGSGKSSLVGLVMRFYDATGGAVRLDGADVRKLDPSLIRDKAAIVPQKAMLFSGTIMDNIRWGKEDATEEEVAAAARMAAAHDFISALPEGYQTKLGQGGVNLSGGQKQRVSIARALVRQPRILILDDCTSAVDAATEASIKQALREYAQGLTCLLIAQRITSVMDADHILVLDGGAVAGFGTHEELMQDCVVYQEIYRSQIGKEVGADGATA</sequence>
<organism evidence="12 13">
    <name type="scientific">Cohnella lubricantis</name>
    <dbReference type="NCBI Taxonomy" id="2163172"/>
    <lineage>
        <taxon>Bacteria</taxon>
        <taxon>Bacillati</taxon>
        <taxon>Bacillota</taxon>
        <taxon>Bacilli</taxon>
        <taxon>Bacillales</taxon>
        <taxon>Paenibacillaceae</taxon>
        <taxon>Cohnella</taxon>
    </lineage>
</organism>
<evidence type="ECO:0000256" key="8">
    <source>
        <dbReference type="ARBA" id="ARBA00023136"/>
    </source>
</evidence>
<dbReference type="GO" id="GO:0015421">
    <property type="term" value="F:ABC-type oligopeptide transporter activity"/>
    <property type="evidence" value="ECO:0007669"/>
    <property type="project" value="TreeGrafter"/>
</dbReference>
<keyword evidence="6 12" id="KW-0067">ATP-binding</keyword>
<dbReference type="PANTHER" id="PTHR43394">
    <property type="entry name" value="ATP-DEPENDENT PERMEASE MDL1, MITOCHONDRIAL"/>
    <property type="match status" value="1"/>
</dbReference>
<dbReference type="Proteomes" id="UP000574133">
    <property type="component" value="Unassembled WGS sequence"/>
</dbReference>
<dbReference type="CDD" id="cd18548">
    <property type="entry name" value="ABC_6TM_Tm287_like"/>
    <property type="match status" value="1"/>
</dbReference>
<keyword evidence="8 9" id="KW-0472">Membrane</keyword>
<proteinExistence type="predicted"/>
<dbReference type="InterPro" id="IPR039421">
    <property type="entry name" value="Type_1_exporter"/>
</dbReference>
<evidence type="ECO:0000256" key="1">
    <source>
        <dbReference type="ARBA" id="ARBA00004651"/>
    </source>
</evidence>
<evidence type="ECO:0000256" key="9">
    <source>
        <dbReference type="SAM" id="Phobius"/>
    </source>
</evidence>
<dbReference type="GO" id="GO:0005886">
    <property type="term" value="C:plasma membrane"/>
    <property type="evidence" value="ECO:0007669"/>
    <property type="project" value="UniProtKB-SubCell"/>
</dbReference>
<feature type="transmembrane region" description="Helical" evidence="9">
    <location>
        <begin position="12"/>
        <end position="31"/>
    </location>
</feature>
<evidence type="ECO:0000256" key="3">
    <source>
        <dbReference type="ARBA" id="ARBA00022475"/>
    </source>
</evidence>
<dbReference type="PROSITE" id="PS00211">
    <property type="entry name" value="ABC_TRANSPORTER_1"/>
    <property type="match status" value="1"/>
</dbReference>
<dbReference type="Pfam" id="PF00664">
    <property type="entry name" value="ABC_membrane"/>
    <property type="match status" value="1"/>
</dbReference>
<dbReference type="Pfam" id="PF00005">
    <property type="entry name" value="ABC_tran"/>
    <property type="match status" value="1"/>
</dbReference>
<dbReference type="Gene3D" id="3.40.50.300">
    <property type="entry name" value="P-loop containing nucleotide triphosphate hydrolases"/>
    <property type="match status" value="1"/>
</dbReference>
<name>A0A841T998_9BACL</name>
<dbReference type="InterPro" id="IPR027417">
    <property type="entry name" value="P-loop_NTPase"/>
</dbReference>
<dbReference type="InterPro" id="IPR036640">
    <property type="entry name" value="ABC1_TM_sf"/>
</dbReference>
<dbReference type="PROSITE" id="PS50929">
    <property type="entry name" value="ABC_TM1F"/>
    <property type="match status" value="1"/>
</dbReference>
<feature type="transmembrane region" description="Helical" evidence="9">
    <location>
        <begin position="133"/>
        <end position="151"/>
    </location>
</feature>
<evidence type="ECO:0000259" key="11">
    <source>
        <dbReference type="PROSITE" id="PS50929"/>
    </source>
</evidence>
<evidence type="ECO:0000256" key="4">
    <source>
        <dbReference type="ARBA" id="ARBA00022692"/>
    </source>
</evidence>
<comment type="caution">
    <text evidence="12">The sequence shown here is derived from an EMBL/GenBank/DDBJ whole genome shotgun (WGS) entry which is preliminary data.</text>
</comment>
<feature type="transmembrane region" description="Helical" evidence="9">
    <location>
        <begin position="51"/>
        <end position="70"/>
    </location>
</feature>
<dbReference type="PROSITE" id="PS50893">
    <property type="entry name" value="ABC_TRANSPORTER_2"/>
    <property type="match status" value="1"/>
</dbReference>
<evidence type="ECO:0000256" key="2">
    <source>
        <dbReference type="ARBA" id="ARBA00022448"/>
    </source>
</evidence>
<evidence type="ECO:0000313" key="12">
    <source>
        <dbReference type="EMBL" id="MBB6676616.1"/>
    </source>
</evidence>
<reference evidence="12 13" key="1">
    <citation type="submission" date="2020-08" db="EMBL/GenBank/DDBJ databases">
        <title>Cohnella phylogeny.</title>
        <authorList>
            <person name="Dunlap C."/>
        </authorList>
    </citation>
    <scope>NUCLEOTIDE SEQUENCE [LARGE SCALE GENOMIC DNA]</scope>
    <source>
        <strain evidence="12 13">DSM 103658</strain>
    </source>
</reference>
<gene>
    <name evidence="12" type="ORF">H4Q31_04655</name>
</gene>
<feature type="domain" description="ABC transporter" evidence="10">
    <location>
        <begin position="332"/>
        <end position="568"/>
    </location>
</feature>
<dbReference type="SUPFAM" id="SSF90123">
    <property type="entry name" value="ABC transporter transmembrane region"/>
    <property type="match status" value="1"/>
</dbReference>
<dbReference type="SMART" id="SM00382">
    <property type="entry name" value="AAA"/>
    <property type="match status" value="1"/>
</dbReference>
<dbReference type="GO" id="GO:0016887">
    <property type="term" value="F:ATP hydrolysis activity"/>
    <property type="evidence" value="ECO:0007669"/>
    <property type="project" value="InterPro"/>
</dbReference>
<evidence type="ECO:0000256" key="6">
    <source>
        <dbReference type="ARBA" id="ARBA00022840"/>
    </source>
</evidence>
<dbReference type="GO" id="GO:0005524">
    <property type="term" value="F:ATP binding"/>
    <property type="evidence" value="ECO:0007669"/>
    <property type="project" value="UniProtKB-KW"/>
</dbReference>
<keyword evidence="13" id="KW-1185">Reference proteome</keyword>
<dbReference type="Gene3D" id="1.20.1560.10">
    <property type="entry name" value="ABC transporter type 1, transmembrane domain"/>
    <property type="match status" value="1"/>
</dbReference>
<feature type="transmembrane region" description="Helical" evidence="9">
    <location>
        <begin position="278"/>
        <end position="297"/>
    </location>
</feature>
<protein>
    <submittedName>
        <fullName evidence="12">ABC transporter ATP-binding protein</fullName>
    </submittedName>
</protein>
<evidence type="ECO:0000256" key="7">
    <source>
        <dbReference type="ARBA" id="ARBA00022989"/>
    </source>
</evidence>
<dbReference type="InterPro" id="IPR003593">
    <property type="entry name" value="AAA+_ATPase"/>
</dbReference>
<dbReference type="PANTHER" id="PTHR43394:SF1">
    <property type="entry name" value="ATP-BINDING CASSETTE SUB-FAMILY B MEMBER 10, MITOCHONDRIAL"/>
    <property type="match status" value="1"/>
</dbReference>
<dbReference type="RefSeq" id="WP_185177959.1">
    <property type="nucleotide sequence ID" value="NZ_CBCSEP010000016.1"/>
</dbReference>
<dbReference type="AlphaFoldDB" id="A0A841T998"/>
<dbReference type="InterPro" id="IPR003439">
    <property type="entry name" value="ABC_transporter-like_ATP-bd"/>
</dbReference>
<evidence type="ECO:0000259" key="10">
    <source>
        <dbReference type="PROSITE" id="PS50893"/>
    </source>
</evidence>
<dbReference type="InterPro" id="IPR011527">
    <property type="entry name" value="ABC1_TM_dom"/>
</dbReference>
<comment type="subcellular location">
    <subcellularLocation>
        <location evidence="1">Cell membrane</location>
        <topology evidence="1">Multi-pass membrane protein</topology>
    </subcellularLocation>
</comment>
<keyword evidence="4 9" id="KW-0812">Transmembrane</keyword>
<keyword evidence="7 9" id="KW-1133">Transmembrane helix</keyword>
<feature type="transmembrane region" description="Helical" evidence="9">
    <location>
        <begin position="236"/>
        <end position="258"/>
    </location>
</feature>
<keyword evidence="2" id="KW-0813">Transport</keyword>
<evidence type="ECO:0000313" key="13">
    <source>
        <dbReference type="Proteomes" id="UP000574133"/>
    </source>
</evidence>
<evidence type="ECO:0000256" key="5">
    <source>
        <dbReference type="ARBA" id="ARBA00022741"/>
    </source>
</evidence>
<dbReference type="InterPro" id="IPR017871">
    <property type="entry name" value="ABC_transporter-like_CS"/>
</dbReference>
<keyword evidence="5" id="KW-0547">Nucleotide-binding</keyword>
<feature type="transmembrane region" description="Helical" evidence="9">
    <location>
        <begin position="157"/>
        <end position="182"/>
    </location>
</feature>
<dbReference type="SUPFAM" id="SSF52540">
    <property type="entry name" value="P-loop containing nucleoside triphosphate hydrolases"/>
    <property type="match status" value="1"/>
</dbReference>
<accession>A0A841T998</accession>
<feature type="domain" description="ABC transmembrane type-1" evidence="11">
    <location>
        <begin position="16"/>
        <end position="298"/>
    </location>
</feature>
<keyword evidence="3" id="KW-1003">Cell membrane</keyword>